<evidence type="ECO:0008006" key="6">
    <source>
        <dbReference type="Google" id="ProtNLM"/>
    </source>
</evidence>
<evidence type="ECO:0000256" key="3">
    <source>
        <dbReference type="SAM" id="MobiDB-lite"/>
    </source>
</evidence>
<dbReference type="GO" id="GO:0005730">
    <property type="term" value="C:nucleolus"/>
    <property type="evidence" value="ECO:0007669"/>
    <property type="project" value="UniProtKB-SubCell"/>
</dbReference>
<dbReference type="CDD" id="cd22858">
    <property type="entry name" value="Nsa1"/>
    <property type="match status" value="1"/>
</dbReference>
<gene>
    <name evidence="4" type="ORF">HG535_0B03020</name>
</gene>
<comment type="subcellular location">
    <subcellularLocation>
        <location evidence="1">Nucleus</location>
        <location evidence="1">Nucleolus</location>
    </subcellularLocation>
</comment>
<dbReference type="InterPro" id="IPR037379">
    <property type="entry name" value="WDR74/Nsa1"/>
</dbReference>
<evidence type="ECO:0000313" key="5">
    <source>
        <dbReference type="Proteomes" id="UP000509704"/>
    </source>
</evidence>
<reference evidence="4 5" key="1">
    <citation type="submission" date="2020-07" db="EMBL/GenBank/DDBJ databases">
        <title>The yeast mating-type switching endonuclease HO is a domesticated member of an unorthodox homing genetic element family.</title>
        <authorList>
            <person name="Coughlan A.Y."/>
            <person name="Lombardi L."/>
            <person name="Braun-Galleani S."/>
            <person name="Martos A.R."/>
            <person name="Galeote V."/>
            <person name="Bigey F."/>
            <person name="Dequin S."/>
            <person name="Byrne K.P."/>
            <person name="Wolfe K.H."/>
        </authorList>
    </citation>
    <scope>NUCLEOTIDE SEQUENCE [LARGE SCALE GENOMIC DNA]</scope>
    <source>
        <strain evidence="4 5">NRRL Y-6702</strain>
    </source>
</reference>
<accession>A0A7H9AYI3</accession>
<feature type="compositionally biased region" description="Basic and acidic residues" evidence="3">
    <location>
        <begin position="78"/>
        <end position="87"/>
    </location>
</feature>
<feature type="region of interest" description="Disordered" evidence="3">
    <location>
        <begin position="75"/>
        <end position="97"/>
    </location>
</feature>
<dbReference type="OrthoDB" id="18388at2759"/>
<dbReference type="RefSeq" id="XP_037142991.1">
    <property type="nucleotide sequence ID" value="XM_037287096.1"/>
</dbReference>
<evidence type="ECO:0000313" key="4">
    <source>
        <dbReference type="EMBL" id="QLG71263.1"/>
    </source>
</evidence>
<feature type="region of interest" description="Disordered" evidence="3">
    <location>
        <begin position="411"/>
        <end position="430"/>
    </location>
</feature>
<dbReference type="SUPFAM" id="SSF101898">
    <property type="entry name" value="NHL repeat"/>
    <property type="match status" value="1"/>
</dbReference>
<keyword evidence="2" id="KW-0690">Ribosome biogenesis</keyword>
<dbReference type="GeneID" id="59234924"/>
<dbReference type="GO" id="GO:0030687">
    <property type="term" value="C:preribosome, large subunit precursor"/>
    <property type="evidence" value="ECO:0007669"/>
    <property type="project" value="TreeGrafter"/>
</dbReference>
<dbReference type="PANTHER" id="PTHR16038">
    <property type="entry name" value="NOP SEVEN ASSOCIATED PROTEIN 1"/>
    <property type="match status" value="1"/>
</dbReference>
<keyword evidence="5" id="KW-1185">Reference proteome</keyword>
<dbReference type="KEGG" id="zmk:HG535_0B03020"/>
<name>A0A7H9AYI3_ZYGMR</name>
<dbReference type="PANTHER" id="PTHR16038:SF4">
    <property type="entry name" value="WD REPEAT-CONTAINING PROTEIN 74"/>
    <property type="match status" value="1"/>
</dbReference>
<proteinExistence type="predicted"/>
<organism evidence="4 5">
    <name type="scientific">Zygotorulaspora mrakii</name>
    <name type="common">Zygosaccharomyces mrakii</name>
    <dbReference type="NCBI Taxonomy" id="42260"/>
    <lineage>
        <taxon>Eukaryota</taxon>
        <taxon>Fungi</taxon>
        <taxon>Dikarya</taxon>
        <taxon>Ascomycota</taxon>
        <taxon>Saccharomycotina</taxon>
        <taxon>Saccharomycetes</taxon>
        <taxon>Saccharomycetales</taxon>
        <taxon>Saccharomycetaceae</taxon>
        <taxon>Zygotorulaspora</taxon>
    </lineage>
</organism>
<dbReference type="GO" id="GO:0042273">
    <property type="term" value="P:ribosomal large subunit biogenesis"/>
    <property type="evidence" value="ECO:0007669"/>
    <property type="project" value="InterPro"/>
</dbReference>
<dbReference type="GO" id="GO:0006364">
    <property type="term" value="P:rRNA processing"/>
    <property type="evidence" value="ECO:0007669"/>
    <property type="project" value="UniProtKB-KW"/>
</dbReference>
<dbReference type="Proteomes" id="UP000509704">
    <property type="component" value="Chromosome 2"/>
</dbReference>
<dbReference type="EMBL" id="CP058605">
    <property type="protein sequence ID" value="QLG71263.1"/>
    <property type="molecule type" value="Genomic_DNA"/>
</dbReference>
<evidence type="ECO:0000256" key="2">
    <source>
        <dbReference type="ARBA" id="ARBA00022517"/>
    </source>
</evidence>
<dbReference type="AlphaFoldDB" id="A0A7H9AYI3"/>
<sequence>MRLLAGCADGGSLKEIICKSGTDTAKQTAPQPLYAEASLSEGLKSAIEHIEVISEDHLLLSRCNGSLELVQFSRHKKEQAEKGKEPELPTPSAETENEYEVSEFEVVHAINGLTNDSRLEPLYEASKKRVKLCDGFVSLQLVPSSEDTYLAVTRSGLIHIVQVNLQKNQLLKLNTLEVKAPLEFAQLNDCDDRVSGDRYILGYGGEENLVKIVAIDSDFSKLTQIWEAKNVKNDRLDLRVPVWPVGLKFIKSFQSKMSDATKLNFQFAVITRFSHLGLYRTQHGRKPMKYIDLLPNREPLNQLLLIGKESTPLGNLLAEDFCNFCIITADTKHNVYKFNVDGRLESKFGQNDMTGASTFIGLSSGKYLLQGGLDRYARVYELSTSERLAKIYVGGHVNSLNLINDDIGTSAEGRTDGAKNKRHREPEDDAQVADLLWNELDVKNRKKKKASK</sequence>
<protein>
    <recommendedName>
        <fullName evidence="6">Ribosome biogenesis protein NSA1</fullName>
    </recommendedName>
</protein>
<evidence type="ECO:0000256" key="1">
    <source>
        <dbReference type="ARBA" id="ARBA00004604"/>
    </source>
</evidence>